<dbReference type="GO" id="GO:0006285">
    <property type="term" value="P:base-excision repair, AP site formation"/>
    <property type="evidence" value="ECO:0007669"/>
    <property type="project" value="InterPro"/>
</dbReference>
<evidence type="ECO:0000313" key="5">
    <source>
        <dbReference type="EMBL" id="SDC14703.1"/>
    </source>
</evidence>
<evidence type="ECO:0000313" key="6">
    <source>
        <dbReference type="Proteomes" id="UP000199501"/>
    </source>
</evidence>
<reference evidence="6" key="1">
    <citation type="submission" date="2016-10" db="EMBL/GenBank/DDBJ databases">
        <authorList>
            <person name="Varghese N."/>
            <person name="Submissions S."/>
        </authorList>
    </citation>
    <scope>NUCLEOTIDE SEQUENCE [LARGE SCALE GENOMIC DNA]</scope>
    <source>
        <strain evidence="6">IBRC-M 10403</strain>
    </source>
</reference>
<evidence type="ECO:0000256" key="2">
    <source>
        <dbReference type="ARBA" id="ARBA00022801"/>
    </source>
</evidence>
<proteinExistence type="predicted"/>
<dbReference type="AlphaFoldDB" id="A0A1G6J808"/>
<dbReference type="EMBL" id="FMZZ01000001">
    <property type="protein sequence ID" value="SDC14703.1"/>
    <property type="molecule type" value="Genomic_DNA"/>
</dbReference>
<dbReference type="Proteomes" id="UP000199501">
    <property type="component" value="Unassembled WGS sequence"/>
</dbReference>
<dbReference type="SUPFAM" id="SSF52141">
    <property type="entry name" value="Uracil-DNA glycosylase-like"/>
    <property type="match status" value="1"/>
</dbReference>
<dbReference type="InterPro" id="IPR005122">
    <property type="entry name" value="Uracil-DNA_glycosylase-like"/>
</dbReference>
<gene>
    <name evidence="5" type="ORF">SAMN05216174_101275</name>
</gene>
<keyword evidence="3" id="KW-0234">DNA repair</keyword>
<dbReference type="PANTHER" id="PTHR12159:SF9">
    <property type="entry name" value="G_T MISMATCH-SPECIFIC THYMINE DNA GLYCOSYLASE"/>
    <property type="match status" value="1"/>
</dbReference>
<dbReference type="SMART" id="SM00986">
    <property type="entry name" value="UDG"/>
    <property type="match status" value="1"/>
</dbReference>
<keyword evidence="6" id="KW-1185">Reference proteome</keyword>
<organism evidence="5 6">
    <name type="scientific">Actinokineospora iranica</name>
    <dbReference type="NCBI Taxonomy" id="1271860"/>
    <lineage>
        <taxon>Bacteria</taxon>
        <taxon>Bacillati</taxon>
        <taxon>Actinomycetota</taxon>
        <taxon>Actinomycetes</taxon>
        <taxon>Pseudonocardiales</taxon>
        <taxon>Pseudonocardiaceae</taxon>
        <taxon>Actinokineospora</taxon>
    </lineage>
</organism>
<dbReference type="Pfam" id="PF03167">
    <property type="entry name" value="UDG"/>
    <property type="match status" value="1"/>
</dbReference>
<dbReference type="GO" id="GO:0004844">
    <property type="term" value="F:uracil DNA N-glycosylase activity"/>
    <property type="evidence" value="ECO:0007669"/>
    <property type="project" value="TreeGrafter"/>
</dbReference>
<evidence type="ECO:0000259" key="4">
    <source>
        <dbReference type="SMART" id="SM00986"/>
    </source>
</evidence>
<dbReference type="GO" id="GO:0008263">
    <property type="term" value="F:pyrimidine-specific mismatch base pair DNA N-glycosylase activity"/>
    <property type="evidence" value="ECO:0007669"/>
    <property type="project" value="TreeGrafter"/>
</dbReference>
<dbReference type="SMART" id="SM00987">
    <property type="entry name" value="UreE_C"/>
    <property type="match status" value="1"/>
</dbReference>
<dbReference type="PANTHER" id="PTHR12159">
    <property type="entry name" value="G/T AND G/U MISMATCH-SPECIFIC DNA GLYCOSYLASE"/>
    <property type="match status" value="1"/>
</dbReference>
<keyword evidence="1" id="KW-0227">DNA damage</keyword>
<name>A0A1G6J808_9PSEU</name>
<sequence length="196" mass="20979">MPLSVAVVIDFCSHGVVPRPTRDQLASAKDRTIADVLAPGLDVLFCGINPGLYSGATGHHFARPGNRFWPALHLSGFTPRLLRPDEQDLLPTFGLGVTNLVARATARADELGVAELTAGGERLCRVVAEYCPRVVAVVGVTAYRTAFGVPKAAIGPQSELIESARVWVLPNPSGLNAHYQLPDLAAEFRGLRESLF</sequence>
<accession>A0A1G6J808</accession>
<dbReference type="STRING" id="1271860.SAMN05216174_101275"/>
<dbReference type="InterPro" id="IPR015637">
    <property type="entry name" value="MUG/TDG"/>
</dbReference>
<dbReference type="InterPro" id="IPR036895">
    <property type="entry name" value="Uracil-DNA_glycosylase-like_sf"/>
</dbReference>
<evidence type="ECO:0000256" key="1">
    <source>
        <dbReference type="ARBA" id="ARBA00022763"/>
    </source>
</evidence>
<keyword evidence="2" id="KW-0378">Hydrolase</keyword>
<dbReference type="CDD" id="cd10028">
    <property type="entry name" value="UDG-F2_TDG_MUG"/>
    <property type="match status" value="1"/>
</dbReference>
<dbReference type="Gene3D" id="3.40.470.10">
    <property type="entry name" value="Uracil-DNA glycosylase-like domain"/>
    <property type="match status" value="1"/>
</dbReference>
<dbReference type="NCBIfam" id="NF007570">
    <property type="entry name" value="PRK10201.1"/>
    <property type="match status" value="1"/>
</dbReference>
<protein>
    <submittedName>
        <fullName evidence="5">G/U mismatch-specific uracil-DNA glycosylase</fullName>
    </submittedName>
</protein>
<evidence type="ECO:0000256" key="3">
    <source>
        <dbReference type="ARBA" id="ARBA00023204"/>
    </source>
</evidence>
<feature type="domain" description="Uracil-DNA glycosylase-like" evidence="4">
    <location>
        <begin position="34"/>
        <end position="189"/>
    </location>
</feature>